<evidence type="ECO:0000256" key="2">
    <source>
        <dbReference type="ARBA" id="ARBA00023125"/>
    </source>
</evidence>
<dbReference type="InterPro" id="IPR036390">
    <property type="entry name" value="WH_DNA-bd_sf"/>
</dbReference>
<keyword evidence="7" id="KW-1185">Reference proteome</keyword>
<dbReference type="PANTHER" id="PTHR33154">
    <property type="entry name" value="TRANSCRIPTIONAL REGULATOR, ARSR FAMILY"/>
    <property type="match status" value="1"/>
</dbReference>
<evidence type="ECO:0000313" key="7">
    <source>
        <dbReference type="Proteomes" id="UP000325563"/>
    </source>
</evidence>
<dbReference type="Pfam" id="PF12840">
    <property type="entry name" value="HTH_20"/>
    <property type="match status" value="1"/>
</dbReference>
<dbReference type="InterPro" id="IPR011991">
    <property type="entry name" value="ArsR-like_HTH"/>
</dbReference>
<feature type="region of interest" description="Disordered" evidence="4">
    <location>
        <begin position="1"/>
        <end position="28"/>
    </location>
</feature>
<dbReference type="CDD" id="cd00090">
    <property type="entry name" value="HTH_ARSR"/>
    <property type="match status" value="1"/>
</dbReference>
<dbReference type="InterPro" id="IPR036388">
    <property type="entry name" value="WH-like_DNA-bd_sf"/>
</dbReference>
<dbReference type="GeneID" id="95613015"/>
<dbReference type="AlphaFoldDB" id="A0A5J6J9L3"/>
<dbReference type="InterPro" id="IPR001845">
    <property type="entry name" value="HTH_ArsR_DNA-bd_dom"/>
</dbReference>
<gene>
    <name evidence="6" type="ORF">CP980_20975</name>
</gene>
<dbReference type="SMART" id="SM00418">
    <property type="entry name" value="HTH_ARSR"/>
    <property type="match status" value="1"/>
</dbReference>
<feature type="compositionally biased region" description="Acidic residues" evidence="4">
    <location>
        <begin position="11"/>
        <end position="21"/>
    </location>
</feature>
<feature type="compositionally biased region" description="Basic and acidic residues" evidence="4">
    <location>
        <begin position="1"/>
        <end position="10"/>
    </location>
</feature>
<evidence type="ECO:0000256" key="4">
    <source>
        <dbReference type="SAM" id="MobiDB-lite"/>
    </source>
</evidence>
<dbReference type="EMBL" id="CP023692">
    <property type="protein sequence ID" value="QEV47225.1"/>
    <property type="molecule type" value="Genomic_DNA"/>
</dbReference>
<sequence length="209" mass="23643">MPEEPNHEEPNYEEPNPEEPSPEGPKVRTLDARSLRGLAHPLRIRMLATLRHDGPATASQLAERLGESSGSTSYHLRQLAAHGFVEDAPEHGKGRERWWRAAHDGTRFDENLLYDENPATRGAADLFLHEIATIHTQEISTWLGTAHSWPQEWRRAADLSDFTLRLTPAQSVELVHRIHELINSYRDLPPAEGTATVRFHTHALPRADD</sequence>
<keyword evidence="2" id="KW-0238">DNA-binding</keyword>
<evidence type="ECO:0000256" key="1">
    <source>
        <dbReference type="ARBA" id="ARBA00023015"/>
    </source>
</evidence>
<organism evidence="6 7">
    <name type="scientific">Streptomyces vinaceus</name>
    <dbReference type="NCBI Taxonomy" id="1960"/>
    <lineage>
        <taxon>Bacteria</taxon>
        <taxon>Bacillati</taxon>
        <taxon>Actinomycetota</taxon>
        <taxon>Actinomycetes</taxon>
        <taxon>Kitasatosporales</taxon>
        <taxon>Streptomycetaceae</taxon>
        <taxon>Streptomyces</taxon>
    </lineage>
</organism>
<keyword evidence="1" id="KW-0805">Transcription regulation</keyword>
<proteinExistence type="predicted"/>
<keyword evidence="3" id="KW-0804">Transcription</keyword>
<feature type="domain" description="HTH arsR-type" evidence="5">
    <location>
        <begin position="33"/>
        <end position="114"/>
    </location>
</feature>
<dbReference type="KEGG" id="svn:CP980_20975"/>
<dbReference type="PANTHER" id="PTHR33154:SF15">
    <property type="entry name" value="REGULATORY PROTEIN ARSR"/>
    <property type="match status" value="1"/>
</dbReference>
<dbReference type="InterPro" id="IPR051081">
    <property type="entry name" value="HTH_MetalResp_TranReg"/>
</dbReference>
<dbReference type="SUPFAM" id="SSF46785">
    <property type="entry name" value="Winged helix' DNA-binding domain"/>
    <property type="match status" value="1"/>
</dbReference>
<evidence type="ECO:0000256" key="3">
    <source>
        <dbReference type="ARBA" id="ARBA00023163"/>
    </source>
</evidence>
<accession>A0A5J6J9L3</accession>
<dbReference type="RefSeq" id="WP_150528812.1">
    <property type="nucleotide sequence ID" value="NZ_BNBW01000004.1"/>
</dbReference>
<name>A0A5J6J9L3_STRVI</name>
<dbReference type="Gene3D" id="1.10.10.10">
    <property type="entry name" value="Winged helix-like DNA-binding domain superfamily/Winged helix DNA-binding domain"/>
    <property type="match status" value="1"/>
</dbReference>
<reference evidence="6 7" key="1">
    <citation type="submission" date="2017-09" db="EMBL/GenBank/DDBJ databases">
        <authorList>
            <person name="Lee N."/>
            <person name="Cho B.-K."/>
        </authorList>
    </citation>
    <scope>NUCLEOTIDE SEQUENCE [LARGE SCALE GENOMIC DNA]</scope>
    <source>
        <strain evidence="6 7">ATCC 27476</strain>
    </source>
</reference>
<dbReference type="GO" id="GO:0003700">
    <property type="term" value="F:DNA-binding transcription factor activity"/>
    <property type="evidence" value="ECO:0007669"/>
    <property type="project" value="InterPro"/>
</dbReference>
<protein>
    <submittedName>
        <fullName evidence="6">ArsR family transcriptional regulator</fullName>
    </submittedName>
</protein>
<dbReference type="Proteomes" id="UP000325563">
    <property type="component" value="Chromosome"/>
</dbReference>
<dbReference type="GO" id="GO:0003677">
    <property type="term" value="F:DNA binding"/>
    <property type="evidence" value="ECO:0007669"/>
    <property type="project" value="UniProtKB-KW"/>
</dbReference>
<evidence type="ECO:0000259" key="5">
    <source>
        <dbReference type="SMART" id="SM00418"/>
    </source>
</evidence>
<evidence type="ECO:0000313" key="6">
    <source>
        <dbReference type="EMBL" id="QEV47225.1"/>
    </source>
</evidence>